<evidence type="ECO:0000313" key="20">
    <source>
        <dbReference type="EMBL" id="AJD52717.1"/>
    </source>
</evidence>
<comment type="similarity">
    <text evidence="2 14 15">Belongs to the TonB-dependent receptor family.</text>
</comment>
<protein>
    <submittedName>
        <fullName evidence="20">Ferrichrome outer membrane transporter</fullName>
    </submittedName>
</protein>
<evidence type="ECO:0000256" key="3">
    <source>
        <dbReference type="ARBA" id="ARBA00022448"/>
    </source>
</evidence>
<evidence type="ECO:0000256" key="9">
    <source>
        <dbReference type="ARBA" id="ARBA00023065"/>
    </source>
</evidence>
<comment type="subcellular location">
    <subcellularLocation>
        <location evidence="1 14">Cell outer membrane</location>
        <topology evidence="1 14">Multi-pass membrane protein</topology>
    </subcellularLocation>
</comment>
<keyword evidence="10 15" id="KW-0798">TonB box</keyword>
<evidence type="ECO:0000256" key="2">
    <source>
        <dbReference type="ARBA" id="ARBA00009810"/>
    </source>
</evidence>
<evidence type="ECO:0000256" key="15">
    <source>
        <dbReference type="RuleBase" id="RU003357"/>
    </source>
</evidence>
<evidence type="ECO:0000256" key="7">
    <source>
        <dbReference type="ARBA" id="ARBA00022729"/>
    </source>
</evidence>
<keyword evidence="8" id="KW-0408">Iron</keyword>
<dbReference type="FunFam" id="2.40.170.20:FF:000005">
    <property type="entry name" value="TonB-dependent siderophore receptor"/>
    <property type="match status" value="1"/>
</dbReference>
<evidence type="ECO:0000256" key="11">
    <source>
        <dbReference type="ARBA" id="ARBA00023136"/>
    </source>
</evidence>
<dbReference type="CDD" id="cd01347">
    <property type="entry name" value="ligand_gated_channel"/>
    <property type="match status" value="1"/>
</dbReference>
<name>A0AB72UF14_9PROT</name>
<dbReference type="SUPFAM" id="SSF56935">
    <property type="entry name" value="Porins"/>
    <property type="match status" value="1"/>
</dbReference>
<dbReference type="InterPro" id="IPR037066">
    <property type="entry name" value="Plug_dom_sf"/>
</dbReference>
<dbReference type="AlphaFoldDB" id="A0AB72UF14"/>
<dbReference type="GO" id="GO:0015344">
    <property type="term" value="F:siderophore uptake transmembrane transporter activity"/>
    <property type="evidence" value="ECO:0007669"/>
    <property type="project" value="TreeGrafter"/>
</dbReference>
<evidence type="ECO:0000256" key="10">
    <source>
        <dbReference type="ARBA" id="ARBA00023077"/>
    </source>
</evidence>
<keyword evidence="9" id="KW-0406">Ion transport</keyword>
<dbReference type="InterPro" id="IPR036942">
    <property type="entry name" value="Beta-barrel_TonB_sf"/>
</dbReference>
<dbReference type="Proteomes" id="UP000007127">
    <property type="component" value="Chromosome"/>
</dbReference>
<dbReference type="PROSITE" id="PS52016">
    <property type="entry name" value="TONB_DEPENDENT_REC_3"/>
    <property type="match status" value="1"/>
</dbReference>
<evidence type="ECO:0000256" key="5">
    <source>
        <dbReference type="ARBA" id="ARBA00022496"/>
    </source>
</evidence>
<keyword evidence="6 14" id="KW-0812">Transmembrane</keyword>
<dbReference type="InterPro" id="IPR039426">
    <property type="entry name" value="TonB-dep_rcpt-like"/>
</dbReference>
<dbReference type="Pfam" id="PF07715">
    <property type="entry name" value="Plug"/>
    <property type="match status" value="1"/>
</dbReference>
<dbReference type="GeneID" id="31928278"/>
<dbReference type="InterPro" id="IPR012910">
    <property type="entry name" value="Plug_dom"/>
</dbReference>
<keyword evidence="12" id="KW-0675">Receptor</keyword>
<dbReference type="GO" id="GO:0038023">
    <property type="term" value="F:signaling receptor activity"/>
    <property type="evidence" value="ECO:0007669"/>
    <property type="project" value="InterPro"/>
</dbReference>
<gene>
    <name evidence="20" type="ORF">TH3_13005</name>
</gene>
<dbReference type="PANTHER" id="PTHR32552:SF68">
    <property type="entry name" value="FERRICHROME OUTER MEMBRANE TRANSPORTER_PHAGE RECEPTOR"/>
    <property type="match status" value="1"/>
</dbReference>
<dbReference type="GO" id="GO:0009279">
    <property type="term" value="C:cell outer membrane"/>
    <property type="evidence" value="ECO:0007669"/>
    <property type="project" value="UniProtKB-SubCell"/>
</dbReference>
<dbReference type="NCBIfam" id="TIGR01783">
    <property type="entry name" value="TonB-siderophor"/>
    <property type="match status" value="1"/>
</dbReference>
<feature type="signal peptide" evidence="17">
    <location>
        <begin position="1"/>
        <end position="27"/>
    </location>
</feature>
<evidence type="ECO:0000313" key="21">
    <source>
        <dbReference type="Proteomes" id="UP000007127"/>
    </source>
</evidence>
<sequence>MTVISPMHARMILLATSTMLSPLAANAQNAAVTLPTIEIEADAPDPASTRDSYLDETPKSATKTSTPALETPQSISTVTRRQLDDQNPQSVKDALNYTAGVLSTPDTTNRYDSLFMRGYGGFGTSTRIVDFLDGLRLPRGQGFALPSIDPFLLDHLDVLKGPSAVVYGQTSPGGMVNQVSRTPDDVSYNEARLEYGSHNRMQAGLTSQGALDDAGEWQYSLTGITRRAETRYDDVDEERIAIAPALTWQPTQNTSITVQTYYQEDPEGGYFNSIYPKFLASGQYSGALDRDFNVGDPGYESYDREQYGIGYDFDHRINDVVSISSATRYSAMDLDFQGIQMTGALTAGGSLPRQATRSIENVDGISSDNNAQFEFATGALEHTTLVGLDFQRSVSEWEYQVGTAPSLSVTNPQYSLAYGPFTTFIDNRQTLQQTGLYLQDQLALGGWHALLGVRYDWTDQKTENRLTNSTRNQSSDSESYRAGLLYEFDNGIAPYISYSTSFEPTVGVDAASNPFTPTEAEQWEAGVKFEPHGLDALFTVSTFHIVQENVLTADPVNTNFQVQEGEIRSRGIEFEARGQVTENLELIAATTLIDTEVTQSTTASNIGKRPQAAPEYYGSAWANYRFDNGILDGLAVGGGLRFVGSSFADSNNTTKADGYVLADAALSYALGGISPALDGAEATLNVTNLFDKEYYSSCSSNFYCQYGNGAQFLLGLRYKW</sequence>
<keyword evidence="7 17" id="KW-0732">Signal</keyword>
<evidence type="ECO:0000256" key="16">
    <source>
        <dbReference type="SAM" id="MobiDB-lite"/>
    </source>
</evidence>
<evidence type="ECO:0000259" key="19">
    <source>
        <dbReference type="Pfam" id="PF07715"/>
    </source>
</evidence>
<dbReference type="Gene3D" id="2.170.130.10">
    <property type="entry name" value="TonB-dependent receptor, plug domain"/>
    <property type="match status" value="1"/>
</dbReference>
<feature type="domain" description="TonB-dependent receptor-like beta-barrel" evidence="18">
    <location>
        <begin position="248"/>
        <end position="689"/>
    </location>
</feature>
<dbReference type="InterPro" id="IPR000531">
    <property type="entry name" value="Beta-barrel_TonB"/>
</dbReference>
<evidence type="ECO:0000256" key="6">
    <source>
        <dbReference type="ARBA" id="ARBA00022692"/>
    </source>
</evidence>
<keyword evidence="3 14" id="KW-0813">Transport</keyword>
<dbReference type="GO" id="GO:0015891">
    <property type="term" value="P:siderophore transport"/>
    <property type="evidence" value="ECO:0007669"/>
    <property type="project" value="InterPro"/>
</dbReference>
<organism evidence="20 21">
    <name type="scientific">Thalassospira xiamenensis M-5 = DSM 17429</name>
    <dbReference type="NCBI Taxonomy" id="1123366"/>
    <lineage>
        <taxon>Bacteria</taxon>
        <taxon>Pseudomonadati</taxon>
        <taxon>Pseudomonadota</taxon>
        <taxon>Alphaproteobacteria</taxon>
        <taxon>Rhodospirillales</taxon>
        <taxon>Thalassospiraceae</taxon>
        <taxon>Thalassospira</taxon>
    </lineage>
</organism>
<evidence type="ECO:0000256" key="4">
    <source>
        <dbReference type="ARBA" id="ARBA00022452"/>
    </source>
</evidence>
<evidence type="ECO:0000256" key="8">
    <source>
        <dbReference type="ARBA" id="ARBA00023004"/>
    </source>
</evidence>
<reference evidence="20 21" key="1">
    <citation type="journal article" date="2012" name="J. Bacteriol.">
        <title>Genome sequence of Thalassospira xiamenensis type strain M-5.</title>
        <authorList>
            <person name="Lai Q."/>
            <person name="Shao Z."/>
        </authorList>
    </citation>
    <scope>NUCLEOTIDE SEQUENCE [LARGE SCALE GENOMIC DNA]</scope>
    <source>
        <strain evidence="20 21">M-5</strain>
    </source>
</reference>
<dbReference type="EMBL" id="CP004388">
    <property type="protein sequence ID" value="AJD52717.1"/>
    <property type="molecule type" value="Genomic_DNA"/>
</dbReference>
<evidence type="ECO:0000259" key="18">
    <source>
        <dbReference type="Pfam" id="PF00593"/>
    </source>
</evidence>
<feature type="domain" description="TonB-dependent receptor plug" evidence="19">
    <location>
        <begin position="69"/>
        <end position="174"/>
    </location>
</feature>
<keyword evidence="4 14" id="KW-1134">Transmembrane beta strand</keyword>
<dbReference type="KEGG" id="txi:TH3_13005"/>
<keyword evidence="5" id="KW-0410">Iron transport</keyword>
<feature type="chain" id="PRO_5044505848" evidence="17">
    <location>
        <begin position="28"/>
        <end position="720"/>
    </location>
</feature>
<evidence type="ECO:0000256" key="14">
    <source>
        <dbReference type="PROSITE-ProRule" id="PRU01360"/>
    </source>
</evidence>
<dbReference type="RefSeq" id="WP_007091351.1">
    <property type="nucleotide sequence ID" value="NZ_CP004388.1"/>
</dbReference>
<feature type="region of interest" description="Disordered" evidence="16">
    <location>
        <begin position="41"/>
        <end position="89"/>
    </location>
</feature>
<evidence type="ECO:0000256" key="12">
    <source>
        <dbReference type="ARBA" id="ARBA00023170"/>
    </source>
</evidence>
<accession>A0AB72UF14</accession>
<dbReference type="InterPro" id="IPR010105">
    <property type="entry name" value="TonB_sidphr_rcpt"/>
</dbReference>
<keyword evidence="13 14" id="KW-0998">Cell outer membrane</keyword>
<evidence type="ECO:0000256" key="17">
    <source>
        <dbReference type="SAM" id="SignalP"/>
    </source>
</evidence>
<evidence type="ECO:0000256" key="13">
    <source>
        <dbReference type="ARBA" id="ARBA00023237"/>
    </source>
</evidence>
<dbReference type="Pfam" id="PF00593">
    <property type="entry name" value="TonB_dep_Rec_b-barrel"/>
    <property type="match status" value="1"/>
</dbReference>
<keyword evidence="11 14" id="KW-0472">Membrane</keyword>
<feature type="compositionally biased region" description="Polar residues" evidence="16">
    <location>
        <begin position="59"/>
        <end position="89"/>
    </location>
</feature>
<dbReference type="PANTHER" id="PTHR32552">
    <property type="entry name" value="FERRICHROME IRON RECEPTOR-RELATED"/>
    <property type="match status" value="1"/>
</dbReference>
<proteinExistence type="inferred from homology"/>
<evidence type="ECO:0000256" key="1">
    <source>
        <dbReference type="ARBA" id="ARBA00004571"/>
    </source>
</evidence>
<dbReference type="Gene3D" id="2.40.170.20">
    <property type="entry name" value="TonB-dependent receptor, beta-barrel domain"/>
    <property type="match status" value="1"/>
</dbReference>